<keyword evidence="3" id="KW-1185">Reference proteome</keyword>
<feature type="domain" description="Glycosyl transferase family 25" evidence="1">
    <location>
        <begin position="23"/>
        <end position="171"/>
    </location>
</feature>
<dbReference type="RefSeq" id="WP_200588189.1">
    <property type="nucleotide sequence ID" value="NZ_JAEHFY010000037.1"/>
</dbReference>
<protein>
    <submittedName>
        <fullName evidence="2">Glycosyltransferase family 25 protein</fullName>
    </submittedName>
</protein>
<dbReference type="InterPro" id="IPR002654">
    <property type="entry name" value="Glyco_trans_25"/>
</dbReference>
<proteinExistence type="predicted"/>
<sequence length="242" mass="28042">MEIAIDNIYIVHALQGYEAHEERLIKIFKDLNLSFEFVTDGSPTLMTDETKSKYFCKNINSILSKGALSCTLNHIYCYQKMIENEDKYAVVFENDPFFLTDFKVAINKICEEADNLKPGFIISLENSTLRFPSSKEIKKDKLLYKATYGRCAGAYLIDLQAAKNIIDYLKNNLCCNVIDLWHNSLINQNIIEMYWAHPPLVEQGSHNGLMNSPLSTNSKNIARRIKWLAQKFYKTNIYRHFK</sequence>
<evidence type="ECO:0000313" key="2">
    <source>
        <dbReference type="EMBL" id="MBK0384502.1"/>
    </source>
</evidence>
<organism evidence="2 3">
    <name type="scientific">Pedobacter segetis</name>
    <dbReference type="NCBI Taxonomy" id="2793069"/>
    <lineage>
        <taxon>Bacteria</taxon>
        <taxon>Pseudomonadati</taxon>
        <taxon>Bacteroidota</taxon>
        <taxon>Sphingobacteriia</taxon>
        <taxon>Sphingobacteriales</taxon>
        <taxon>Sphingobacteriaceae</taxon>
        <taxon>Pedobacter</taxon>
    </lineage>
</organism>
<dbReference type="Pfam" id="PF01755">
    <property type="entry name" value="Glyco_transf_25"/>
    <property type="match status" value="1"/>
</dbReference>
<dbReference type="EMBL" id="JAEHFY010000037">
    <property type="protein sequence ID" value="MBK0384502.1"/>
    <property type="molecule type" value="Genomic_DNA"/>
</dbReference>
<evidence type="ECO:0000259" key="1">
    <source>
        <dbReference type="Pfam" id="PF01755"/>
    </source>
</evidence>
<evidence type="ECO:0000313" key="3">
    <source>
        <dbReference type="Proteomes" id="UP000660024"/>
    </source>
</evidence>
<name>A0ABS1BNN5_9SPHI</name>
<reference evidence="2 3" key="1">
    <citation type="submission" date="2020-12" db="EMBL/GenBank/DDBJ databases">
        <title>Bacterial novel species Pedobacter sp. SD-b isolated from soil.</title>
        <authorList>
            <person name="Jung H.-Y."/>
        </authorList>
    </citation>
    <scope>NUCLEOTIDE SEQUENCE [LARGE SCALE GENOMIC DNA]</scope>
    <source>
        <strain evidence="2 3">SD-b</strain>
    </source>
</reference>
<accession>A0ABS1BNN5</accession>
<gene>
    <name evidence="2" type="ORF">I5M32_16165</name>
</gene>
<comment type="caution">
    <text evidence="2">The sequence shown here is derived from an EMBL/GenBank/DDBJ whole genome shotgun (WGS) entry which is preliminary data.</text>
</comment>
<dbReference type="Proteomes" id="UP000660024">
    <property type="component" value="Unassembled WGS sequence"/>
</dbReference>